<dbReference type="Proteomes" id="UP000038009">
    <property type="component" value="Unassembled WGS sequence"/>
</dbReference>
<reference evidence="2 3" key="1">
    <citation type="journal article" date="2015" name="PLoS Pathog.">
        <title>Leptomonas seymouri: Adaptations to the Dixenous Life Cycle Analyzed by Genome Sequencing, Transcriptome Profiling and Co-infection with Leishmania donovani.</title>
        <authorList>
            <person name="Kraeva N."/>
            <person name="Butenko A."/>
            <person name="Hlavacova J."/>
            <person name="Kostygov A."/>
            <person name="Myskova J."/>
            <person name="Grybchuk D."/>
            <person name="Lestinova T."/>
            <person name="Votypka J."/>
            <person name="Volf P."/>
            <person name="Opperdoes F."/>
            <person name="Flegontov P."/>
            <person name="Lukes J."/>
            <person name="Yurchenko V."/>
        </authorList>
    </citation>
    <scope>NUCLEOTIDE SEQUENCE [LARGE SCALE GENOMIC DNA]</scope>
    <source>
        <strain evidence="2 3">ATCC 30220</strain>
    </source>
</reference>
<dbReference type="AlphaFoldDB" id="A0A0N1I6U9"/>
<dbReference type="VEuPathDB" id="TriTrypDB:Lsey_0033_0120"/>
<feature type="compositionally biased region" description="Polar residues" evidence="1">
    <location>
        <begin position="694"/>
        <end position="707"/>
    </location>
</feature>
<feature type="region of interest" description="Disordered" evidence="1">
    <location>
        <begin position="666"/>
        <end position="756"/>
    </location>
</feature>
<feature type="compositionally biased region" description="Low complexity" evidence="1">
    <location>
        <begin position="719"/>
        <end position="729"/>
    </location>
</feature>
<comment type="caution">
    <text evidence="2">The sequence shown here is derived from an EMBL/GenBank/DDBJ whole genome shotgun (WGS) entry which is preliminary data.</text>
</comment>
<feature type="region of interest" description="Disordered" evidence="1">
    <location>
        <begin position="24"/>
        <end position="88"/>
    </location>
</feature>
<protein>
    <submittedName>
        <fullName evidence="2">Uncharacterized protein</fullName>
    </submittedName>
</protein>
<gene>
    <name evidence="2" type="ORF">ABL78_1847</name>
</gene>
<sequence>MKESDERKVRRFLTRFRSPLLLDRDAPRNFNTHVHSLSSPLRRSAGGLPPPRELFDEPPSRSLPPTVVTASHPITHSSKPKSRSVDRQSVTFSPSVRFDACKQRGNIAVPRGQGDNEEGFAAADHREAPVFRAITRPEDPASSAPDGHRLSRDSASITGMKAATHEEDIIASTGSTVGSTDSSDYQADTSISPMSSLSAFSVDFENAVDDCASSSADASLSLEMSRPGHLVAQAAPNPERTGPTDASLQLWSPLTTQELRRSDVPCAQAIAPPPGCTASVSRRAFEQRGSSPDLHWQPTSSEEESGHSDDSAAEPDAGARRGHCSGTFLKAEESLLLQDQRYIVDVSASNLEAVAINTSQMKKSSGSAAVSRPETQVSAIKKTKTSALPFHAPSSGSASNQSVWTDPAYEASVWSLPFTSSDSRLSEDLFTTPLDAAAASYVAGDAIATDSKDVRLRRGVMMVELLRDEDCVVTPSERGVTSAAVKALGAAAAEASQRGQVSKQSSMARATPVLSFASSSSDFLPSDPLPMHSHTMAARHDSTKETTAATTMASANTKKNVRDLRNVSGSDFKKIVLDHAYSAEQYVRTSLCSSEFSLSSVSDVVQLSVAASKHCPPPSAPCPPPLLLQPELKRVPFTIVPAPPPKLQPTAAAAANCPSSHPLLDAPSVSSLAPTPSAARCTSASDDPCEGGTPTATHISTDAQSMPLSGVIPSPPATPSRRPSRPSSALNSQPPDGSAGVGAEGATAKSKTPSAASLTTTLPFVVRSILTNPGNARGNHSTGTTPLPPLCAPLDAVDTQLHVLWGSAEEERAHVVQSPVYPMLKLPRGTVVGVLAHRLIGGGDTRRP</sequence>
<accession>A0A0N1I6U9</accession>
<keyword evidence="3" id="KW-1185">Reference proteome</keyword>
<dbReference type="EMBL" id="LJSK01000033">
    <property type="protein sequence ID" value="KPI89034.1"/>
    <property type="molecule type" value="Genomic_DNA"/>
</dbReference>
<feature type="compositionally biased region" description="Polar residues" evidence="1">
    <location>
        <begin position="668"/>
        <end position="685"/>
    </location>
</feature>
<organism evidence="2 3">
    <name type="scientific">Leptomonas seymouri</name>
    <dbReference type="NCBI Taxonomy" id="5684"/>
    <lineage>
        <taxon>Eukaryota</taxon>
        <taxon>Discoba</taxon>
        <taxon>Euglenozoa</taxon>
        <taxon>Kinetoplastea</taxon>
        <taxon>Metakinetoplastina</taxon>
        <taxon>Trypanosomatida</taxon>
        <taxon>Trypanosomatidae</taxon>
        <taxon>Leishmaniinae</taxon>
        <taxon>Leptomonas</taxon>
    </lineage>
</organism>
<evidence type="ECO:0000256" key="1">
    <source>
        <dbReference type="SAM" id="MobiDB-lite"/>
    </source>
</evidence>
<feature type="compositionally biased region" description="Polar residues" evidence="1">
    <location>
        <begin position="29"/>
        <end position="41"/>
    </location>
</feature>
<evidence type="ECO:0000313" key="2">
    <source>
        <dbReference type="EMBL" id="KPI89034.1"/>
    </source>
</evidence>
<dbReference type="OrthoDB" id="10691816at2759"/>
<name>A0A0N1I6U9_LEPSE</name>
<feature type="compositionally biased region" description="Low complexity" evidence="1">
    <location>
        <begin position="746"/>
        <end position="756"/>
    </location>
</feature>
<feature type="region of interest" description="Disordered" evidence="1">
    <location>
        <begin position="267"/>
        <end position="323"/>
    </location>
</feature>
<proteinExistence type="predicted"/>
<evidence type="ECO:0000313" key="3">
    <source>
        <dbReference type="Proteomes" id="UP000038009"/>
    </source>
</evidence>
<feature type="compositionally biased region" description="Polar residues" evidence="1">
    <location>
        <begin position="68"/>
        <end position="77"/>
    </location>
</feature>
<dbReference type="OMA" id="MKAATHE"/>